<dbReference type="OrthoDB" id="2670565at2759"/>
<feature type="compositionally biased region" description="Basic and acidic residues" evidence="1">
    <location>
        <begin position="174"/>
        <end position="193"/>
    </location>
</feature>
<feature type="compositionally biased region" description="Pro residues" evidence="1">
    <location>
        <begin position="239"/>
        <end position="251"/>
    </location>
</feature>
<dbReference type="AlphaFoldDB" id="A0A4R0R3A8"/>
<accession>A0A4R0R3A8</accession>
<comment type="caution">
    <text evidence="2">The sequence shown here is derived from an EMBL/GenBank/DDBJ whole genome shotgun (WGS) entry which is preliminary data.</text>
</comment>
<dbReference type="CDD" id="cd00590">
    <property type="entry name" value="RRM_SF"/>
    <property type="match status" value="1"/>
</dbReference>
<dbReference type="EMBL" id="RWJN01000444">
    <property type="protein sequence ID" value="TCD61632.1"/>
    <property type="molecule type" value="Genomic_DNA"/>
</dbReference>
<evidence type="ECO:0000313" key="3">
    <source>
        <dbReference type="Proteomes" id="UP000292702"/>
    </source>
</evidence>
<feature type="compositionally biased region" description="Polar residues" evidence="1">
    <location>
        <begin position="223"/>
        <end position="238"/>
    </location>
</feature>
<feature type="non-terminal residue" evidence="2">
    <location>
        <position position="251"/>
    </location>
</feature>
<evidence type="ECO:0000313" key="2">
    <source>
        <dbReference type="EMBL" id="TCD61632.1"/>
    </source>
</evidence>
<proteinExistence type="predicted"/>
<dbReference type="SUPFAM" id="SSF54928">
    <property type="entry name" value="RNA-binding domain, RBD"/>
    <property type="match status" value="1"/>
</dbReference>
<dbReference type="InterPro" id="IPR035979">
    <property type="entry name" value="RBD_domain_sf"/>
</dbReference>
<dbReference type="Proteomes" id="UP000292702">
    <property type="component" value="Unassembled WGS sequence"/>
</dbReference>
<keyword evidence="3" id="KW-1185">Reference proteome</keyword>
<evidence type="ECO:0008006" key="4">
    <source>
        <dbReference type="Google" id="ProtNLM"/>
    </source>
</evidence>
<reference evidence="2 3" key="1">
    <citation type="submission" date="2018-11" db="EMBL/GenBank/DDBJ databases">
        <title>Genome assembly of Steccherinum ochraceum LE-BIN_3174, the white-rot fungus of the Steccherinaceae family (The Residual Polyporoid clade, Polyporales, Basidiomycota).</title>
        <authorList>
            <person name="Fedorova T.V."/>
            <person name="Glazunova O.A."/>
            <person name="Landesman E.O."/>
            <person name="Moiseenko K.V."/>
            <person name="Psurtseva N.V."/>
            <person name="Savinova O.S."/>
            <person name="Shakhova N.V."/>
            <person name="Tyazhelova T.V."/>
            <person name="Vasina D.V."/>
        </authorList>
    </citation>
    <scope>NUCLEOTIDE SEQUENCE [LARGE SCALE GENOMIC DNA]</scope>
    <source>
        <strain evidence="2 3">LE-BIN_3174</strain>
    </source>
</reference>
<protein>
    <recommendedName>
        <fullName evidence="4">RRM domain-containing protein</fullName>
    </recommendedName>
</protein>
<feature type="compositionally biased region" description="Basic and acidic residues" evidence="1">
    <location>
        <begin position="133"/>
        <end position="142"/>
    </location>
</feature>
<gene>
    <name evidence="2" type="ORF">EIP91_008138</name>
</gene>
<sequence>MPDRDRILRVVYIDTPKTLIDIKRIFVSCGPLRAIYPWKPGGSPTALHCFVEFEHQESVRRAKASLVEDTTVHVLALSPQLIAHFSAVASEFAAMSSKRVRQDMADVKASSGSGYRSRDPSGGGSPKRKRRQSERDYRDTPPHKTYSPSRRSSYDCFYSSKKQPPRFDSGWKVPSRDYKDLRPRHVAQPEKDAPYSPTSPVILPIATYPSMNHIDPERPPPSSTVHTSPNNASVASSRPTPPPEPQTQPPP</sequence>
<dbReference type="GO" id="GO:0003676">
    <property type="term" value="F:nucleic acid binding"/>
    <property type="evidence" value="ECO:0007669"/>
    <property type="project" value="InterPro"/>
</dbReference>
<name>A0A4R0R3A8_9APHY</name>
<organism evidence="2 3">
    <name type="scientific">Steccherinum ochraceum</name>
    <dbReference type="NCBI Taxonomy" id="92696"/>
    <lineage>
        <taxon>Eukaryota</taxon>
        <taxon>Fungi</taxon>
        <taxon>Dikarya</taxon>
        <taxon>Basidiomycota</taxon>
        <taxon>Agaricomycotina</taxon>
        <taxon>Agaricomycetes</taxon>
        <taxon>Polyporales</taxon>
        <taxon>Steccherinaceae</taxon>
        <taxon>Steccherinum</taxon>
    </lineage>
</organism>
<evidence type="ECO:0000256" key="1">
    <source>
        <dbReference type="SAM" id="MobiDB-lite"/>
    </source>
</evidence>
<feature type="region of interest" description="Disordered" evidence="1">
    <location>
        <begin position="103"/>
        <end position="251"/>
    </location>
</feature>